<dbReference type="GO" id="GO:0016747">
    <property type="term" value="F:acyltransferase activity, transferring groups other than amino-acyl groups"/>
    <property type="evidence" value="ECO:0007669"/>
    <property type="project" value="InterPro"/>
</dbReference>
<feature type="domain" description="Acyltransferase 3" evidence="2">
    <location>
        <begin position="5"/>
        <end position="346"/>
    </location>
</feature>
<feature type="transmembrane region" description="Helical" evidence="1">
    <location>
        <begin position="7"/>
        <end position="25"/>
    </location>
</feature>
<feature type="transmembrane region" description="Helical" evidence="1">
    <location>
        <begin position="231"/>
        <end position="250"/>
    </location>
</feature>
<organism evidence="3 4">
    <name type="scientific">Zoogloea dura</name>
    <dbReference type="NCBI Taxonomy" id="2728840"/>
    <lineage>
        <taxon>Bacteria</taxon>
        <taxon>Pseudomonadati</taxon>
        <taxon>Pseudomonadota</taxon>
        <taxon>Betaproteobacteria</taxon>
        <taxon>Rhodocyclales</taxon>
        <taxon>Zoogloeaceae</taxon>
        <taxon>Zoogloea</taxon>
    </lineage>
</organism>
<evidence type="ECO:0000313" key="3">
    <source>
        <dbReference type="EMBL" id="NML27205.1"/>
    </source>
</evidence>
<keyword evidence="1" id="KW-0472">Membrane</keyword>
<gene>
    <name evidence="3" type="ORF">HHL15_15745</name>
</gene>
<dbReference type="InterPro" id="IPR002656">
    <property type="entry name" value="Acyl_transf_3_dom"/>
</dbReference>
<name>A0A848G8H8_9RHOO</name>
<proteinExistence type="predicted"/>
<evidence type="ECO:0000259" key="2">
    <source>
        <dbReference type="Pfam" id="PF01757"/>
    </source>
</evidence>
<feature type="transmembrane region" description="Helical" evidence="1">
    <location>
        <begin position="37"/>
        <end position="58"/>
    </location>
</feature>
<dbReference type="PANTHER" id="PTHR23028">
    <property type="entry name" value="ACETYLTRANSFERASE"/>
    <property type="match status" value="1"/>
</dbReference>
<dbReference type="Proteomes" id="UP000580043">
    <property type="component" value="Unassembled WGS sequence"/>
</dbReference>
<dbReference type="PANTHER" id="PTHR23028:SF53">
    <property type="entry name" value="ACYL_TRANSF_3 DOMAIN-CONTAINING PROTEIN"/>
    <property type="match status" value="1"/>
</dbReference>
<evidence type="ECO:0000256" key="1">
    <source>
        <dbReference type="SAM" id="Phobius"/>
    </source>
</evidence>
<keyword evidence="3" id="KW-0808">Transferase</keyword>
<keyword evidence="1" id="KW-0812">Transmembrane</keyword>
<feature type="transmembrane region" description="Helical" evidence="1">
    <location>
        <begin position="177"/>
        <end position="195"/>
    </location>
</feature>
<dbReference type="GO" id="GO:0016020">
    <property type="term" value="C:membrane"/>
    <property type="evidence" value="ECO:0007669"/>
    <property type="project" value="TreeGrafter"/>
</dbReference>
<reference evidence="3 4" key="1">
    <citation type="submission" date="2020-04" db="EMBL/GenBank/DDBJ databases">
        <title>Zoogloea sp. G-4-1-14 isolated from soil.</title>
        <authorList>
            <person name="Dahal R.H."/>
        </authorList>
    </citation>
    <scope>NUCLEOTIDE SEQUENCE [LARGE SCALE GENOMIC DNA]</scope>
    <source>
        <strain evidence="3 4">G-4-1-14</strain>
    </source>
</reference>
<accession>A0A848G8H8</accession>
<feature type="transmembrane region" description="Helical" evidence="1">
    <location>
        <begin position="79"/>
        <end position="103"/>
    </location>
</feature>
<dbReference type="RefSeq" id="WP_169146741.1">
    <property type="nucleotide sequence ID" value="NZ_JABBGA010000013.1"/>
</dbReference>
<dbReference type="GO" id="GO:0000271">
    <property type="term" value="P:polysaccharide biosynthetic process"/>
    <property type="evidence" value="ECO:0007669"/>
    <property type="project" value="TreeGrafter"/>
</dbReference>
<sequence>MVLLLELARGLAALWVFFFHVKSTFEVASPGIYQLSGYGSLGVPMFFVISGYVIACSAESCLAHGKSPLVFLKARALRIYPTFWASVAVVLATPYLVALISAAKSGGYEAPENMLFRFDHVEWFNFLLLSKVFWATTDDLQAEFNTINSVYWTLAIEFQFYLVVFLALNFRQYYRHAIAIVSGVALLLMVVPAEINKGLFIHYWPSFSVGVGLAYLHRSGFWAGRVLRSKATQFVAMVLVTALLIGSVAVLEGNHLAFALCFGVFLWAVSGFEKFLGRIKNGDNKLYFWLLEPWLMLGAMSYSVYLLHGKLNQLPHMFVRQILGPESILYGVLLVVGTLLLCYPFYLLVERRFLSKGYKRIHQEVLTGAPGGGV</sequence>
<keyword evidence="3" id="KW-0012">Acyltransferase</keyword>
<feature type="transmembrane region" description="Helical" evidence="1">
    <location>
        <begin position="328"/>
        <end position="349"/>
    </location>
</feature>
<dbReference type="AlphaFoldDB" id="A0A848G8H8"/>
<keyword evidence="4" id="KW-1185">Reference proteome</keyword>
<feature type="transmembrane region" description="Helical" evidence="1">
    <location>
        <begin position="256"/>
        <end position="276"/>
    </location>
</feature>
<evidence type="ECO:0000313" key="4">
    <source>
        <dbReference type="Proteomes" id="UP000580043"/>
    </source>
</evidence>
<dbReference type="Pfam" id="PF01757">
    <property type="entry name" value="Acyl_transf_3"/>
    <property type="match status" value="1"/>
</dbReference>
<feature type="transmembrane region" description="Helical" evidence="1">
    <location>
        <begin position="288"/>
        <end position="308"/>
    </location>
</feature>
<keyword evidence="1" id="KW-1133">Transmembrane helix</keyword>
<dbReference type="InterPro" id="IPR050879">
    <property type="entry name" value="Acyltransferase_3"/>
</dbReference>
<dbReference type="EMBL" id="JABBGA010000013">
    <property type="protein sequence ID" value="NML27205.1"/>
    <property type="molecule type" value="Genomic_DNA"/>
</dbReference>
<feature type="transmembrane region" description="Helical" evidence="1">
    <location>
        <begin position="201"/>
        <end position="219"/>
    </location>
</feature>
<feature type="transmembrane region" description="Helical" evidence="1">
    <location>
        <begin position="150"/>
        <end position="170"/>
    </location>
</feature>
<comment type="caution">
    <text evidence="3">The sequence shown here is derived from an EMBL/GenBank/DDBJ whole genome shotgun (WGS) entry which is preliminary data.</text>
</comment>
<protein>
    <submittedName>
        <fullName evidence="3">Acyltransferase</fullName>
    </submittedName>
</protein>